<protein>
    <submittedName>
        <fullName evidence="1">NAD(P)/FAD-dependent oxidoreductase</fullName>
    </submittedName>
</protein>
<organism evidence="1 2">
    <name type="scientific">Syntrophorhabdus aromaticivorans</name>
    <dbReference type="NCBI Taxonomy" id="328301"/>
    <lineage>
        <taxon>Bacteria</taxon>
        <taxon>Pseudomonadati</taxon>
        <taxon>Thermodesulfobacteriota</taxon>
        <taxon>Syntrophorhabdia</taxon>
        <taxon>Syntrophorhabdales</taxon>
        <taxon>Syntrophorhabdaceae</taxon>
        <taxon>Syntrophorhabdus</taxon>
    </lineage>
</organism>
<name>A0A351U4I6_9BACT</name>
<dbReference type="Gene3D" id="3.50.50.60">
    <property type="entry name" value="FAD/NAD(P)-binding domain"/>
    <property type="match status" value="2"/>
</dbReference>
<evidence type="ECO:0000313" key="2">
    <source>
        <dbReference type="Proteomes" id="UP000777265"/>
    </source>
</evidence>
<dbReference type="AlphaFoldDB" id="A0A351U4I6"/>
<dbReference type="PANTHER" id="PTHR10668:SF103">
    <property type="entry name" value="PYRIDINE NUCLEOTIDE-DISULFIDE OXIDOREDUCTASE DOMAIN-CONTAINING PROTEIN 2"/>
    <property type="match status" value="1"/>
</dbReference>
<sequence>MREMEFDGIVIGGGPNGLTTAGYLAKAGLKVAVLERRYEIGGGLATENLLLPGMLVDSHAIYHMMVEYAPPIRDFEFETRYDLQWIYPDLQIVMPFQDGSCLALYKDPEKSAQSIRQFSEKDAESFLNFARISEEAMDLFLAPASYVNPMPSLEQVAKLETHPTTKWDDELTGYTPKQIVDAWFENDKVRALFLYCATMWGLDYDLEGLGYLVPLMMNRAYHFRLSHMGSHHLAHLFGKYISENGSRVISGCEIKRIVVENNEAKGVELKDGRIIKANKFVCSALNPHQTFYDYVGKEYLPPEMVTRLDQWKYSDMSFFTVHLALTEKPHFKIFDKHPELENSLIYVVGYESEQDLVDHFEASKRGELHDGGFNCCFPSIHDPIRVHRRPDSFVKHIGLITMECAPYNLKDGGAQAWNRQRRPYAERCKAVLEKYAPNMNKNTIVWDYIGTPLDTENKFPDMKQGCFKQGAYLPLQMGYMRPNEFCCQHDSPIKKLYVGGASTHSGGMITFGPGFNAAEKIAADLGIKKWWQPPRGVKEAYDLGLF</sequence>
<dbReference type="InterPro" id="IPR036188">
    <property type="entry name" value="FAD/NAD-bd_sf"/>
</dbReference>
<comment type="caution">
    <text evidence="1">The sequence shown here is derived from an EMBL/GenBank/DDBJ whole genome shotgun (WGS) entry which is preliminary data.</text>
</comment>
<dbReference type="Proteomes" id="UP000777265">
    <property type="component" value="Unassembled WGS sequence"/>
</dbReference>
<dbReference type="Pfam" id="PF13450">
    <property type="entry name" value="NAD_binding_8"/>
    <property type="match status" value="1"/>
</dbReference>
<dbReference type="PANTHER" id="PTHR10668">
    <property type="entry name" value="PHYTOENE DEHYDROGENASE"/>
    <property type="match status" value="1"/>
</dbReference>
<reference evidence="1" key="2">
    <citation type="submission" date="2020-01" db="EMBL/GenBank/DDBJ databases">
        <authorList>
            <person name="Campanaro S."/>
        </authorList>
    </citation>
    <scope>NUCLEOTIDE SEQUENCE</scope>
    <source>
        <strain evidence="1">AS06rmzACSIP_7</strain>
    </source>
</reference>
<proteinExistence type="predicted"/>
<reference evidence="1" key="1">
    <citation type="journal article" date="2020" name="Biotechnol. Biofuels">
        <title>New insights from the biogas microbiome by comprehensive genome-resolved metagenomics of nearly 1600 species originating from multiple anaerobic digesters.</title>
        <authorList>
            <person name="Campanaro S."/>
            <person name="Treu L."/>
            <person name="Rodriguez-R L.M."/>
            <person name="Kovalovszki A."/>
            <person name="Ziels R.M."/>
            <person name="Maus I."/>
            <person name="Zhu X."/>
            <person name="Kougias P.G."/>
            <person name="Basile A."/>
            <person name="Luo G."/>
            <person name="Schluter A."/>
            <person name="Konstantinidis K.T."/>
            <person name="Angelidaki I."/>
        </authorList>
    </citation>
    <scope>NUCLEOTIDE SEQUENCE</scope>
    <source>
        <strain evidence="1">AS06rmzACSIP_7</strain>
    </source>
</reference>
<dbReference type="EMBL" id="JAAYEE010000173">
    <property type="protein sequence ID" value="NLW35811.1"/>
    <property type="molecule type" value="Genomic_DNA"/>
</dbReference>
<gene>
    <name evidence="1" type="ORF">GXY80_10070</name>
</gene>
<evidence type="ECO:0000313" key="1">
    <source>
        <dbReference type="EMBL" id="NLW35811.1"/>
    </source>
</evidence>
<dbReference type="STRING" id="909663.GCA_000512235_02883"/>
<dbReference type="SUPFAM" id="SSF51905">
    <property type="entry name" value="FAD/NAD(P)-binding domain"/>
    <property type="match status" value="1"/>
</dbReference>
<accession>A0A351U4I6</accession>